<feature type="transmembrane region" description="Helical" evidence="5">
    <location>
        <begin position="205"/>
        <end position="225"/>
    </location>
</feature>
<dbReference type="RefSeq" id="WP_038373363.1">
    <property type="nucleotide sequence ID" value="NZ_KK069999.1"/>
</dbReference>
<dbReference type="eggNOG" id="COG2211">
    <property type="taxonomic scope" value="Bacteria"/>
</dbReference>
<feature type="transmembrane region" description="Helical" evidence="5">
    <location>
        <begin position="83"/>
        <end position="105"/>
    </location>
</feature>
<keyword evidence="3 5" id="KW-1133">Transmembrane helix</keyword>
<dbReference type="PANTHER" id="PTHR23528">
    <property type="match status" value="1"/>
</dbReference>
<dbReference type="InterPro" id="IPR036259">
    <property type="entry name" value="MFS_trans_sf"/>
</dbReference>
<evidence type="ECO:0000256" key="2">
    <source>
        <dbReference type="ARBA" id="ARBA00022692"/>
    </source>
</evidence>
<dbReference type="InterPro" id="IPR020846">
    <property type="entry name" value="MFS_dom"/>
</dbReference>
<keyword evidence="2 5" id="KW-0812">Transmembrane</keyword>
<comment type="caution">
    <text evidence="7">The sequence shown here is derived from an EMBL/GenBank/DDBJ whole genome shotgun (WGS) entry which is preliminary data.</text>
</comment>
<dbReference type="PATRIC" id="fig|396014.3.peg.2696"/>
<feature type="transmembrane region" description="Helical" evidence="5">
    <location>
        <begin position="38"/>
        <end position="63"/>
    </location>
</feature>
<dbReference type="GO" id="GO:0022857">
    <property type="term" value="F:transmembrane transporter activity"/>
    <property type="evidence" value="ECO:0007669"/>
    <property type="project" value="InterPro"/>
</dbReference>
<evidence type="ECO:0000256" key="3">
    <source>
        <dbReference type="ARBA" id="ARBA00022989"/>
    </source>
</evidence>
<organism evidence="7 8">
    <name type="scientific">Brachybacterium phenoliresistens</name>
    <dbReference type="NCBI Taxonomy" id="396014"/>
    <lineage>
        <taxon>Bacteria</taxon>
        <taxon>Bacillati</taxon>
        <taxon>Actinomycetota</taxon>
        <taxon>Actinomycetes</taxon>
        <taxon>Micrococcales</taxon>
        <taxon>Dermabacteraceae</taxon>
        <taxon>Brachybacterium</taxon>
    </lineage>
</organism>
<dbReference type="InterPro" id="IPR005829">
    <property type="entry name" value="Sugar_transporter_CS"/>
</dbReference>
<feature type="transmembrane region" description="Helical" evidence="5">
    <location>
        <begin position="388"/>
        <end position="410"/>
    </location>
</feature>
<feature type="transmembrane region" description="Helical" evidence="5">
    <location>
        <begin position="259"/>
        <end position="279"/>
    </location>
</feature>
<proteinExistence type="predicted"/>
<keyword evidence="8" id="KW-1185">Reference proteome</keyword>
<evidence type="ECO:0000256" key="5">
    <source>
        <dbReference type="SAM" id="Phobius"/>
    </source>
</evidence>
<feature type="transmembrane region" description="Helical" evidence="5">
    <location>
        <begin position="291"/>
        <end position="313"/>
    </location>
</feature>
<evidence type="ECO:0000259" key="6">
    <source>
        <dbReference type="PROSITE" id="PS50850"/>
    </source>
</evidence>
<feature type="transmembrane region" description="Helical" evidence="5">
    <location>
        <begin position="146"/>
        <end position="165"/>
    </location>
</feature>
<gene>
    <name evidence="7" type="ORF">BF93_03335</name>
</gene>
<evidence type="ECO:0000313" key="8">
    <source>
        <dbReference type="Proteomes" id="UP000023067"/>
    </source>
</evidence>
<evidence type="ECO:0000313" key="7">
    <source>
        <dbReference type="EMBL" id="EWS80419.1"/>
    </source>
</evidence>
<evidence type="ECO:0000256" key="1">
    <source>
        <dbReference type="ARBA" id="ARBA00004651"/>
    </source>
</evidence>
<feature type="transmembrane region" description="Helical" evidence="5">
    <location>
        <begin position="325"/>
        <end position="344"/>
    </location>
</feature>
<feature type="transmembrane region" description="Helical" evidence="5">
    <location>
        <begin position="117"/>
        <end position="140"/>
    </location>
</feature>
<dbReference type="Pfam" id="PF07690">
    <property type="entry name" value="MFS_1"/>
    <property type="match status" value="2"/>
</dbReference>
<evidence type="ECO:0000256" key="4">
    <source>
        <dbReference type="ARBA" id="ARBA00023136"/>
    </source>
</evidence>
<dbReference type="AlphaFoldDB" id="Z9JQE6"/>
<sequence length="441" mass="47028">MTTSGSAAGTPSGVTAAMRLRGEHHWFEEPTQPPPRRYVIGLILAQFVFFVALLGPAIVGVGLKINSLVGAGVIAEDGAEGALAVLAGVGAACAVVANVVFGRLSDHTRSRWGRRRPWIVAGTSIMTVGLAVMGLAPSLLLATLGWGIAQIGANMTLAPFVATIADQVPRFRRGSITALLGIAQNVGILGGTYVAELFIDNIPVMFIGPSLLAIVAMVVFAFLLPDKVLPVSPPRMTLREWAETFWVDPRRYPDFALAWWSRFLVTLGSFMFTTFRFFFLQRELGLDEGETVRLITQSVLVYTLALVATAWIAGKVSDLLGRRKIFVWSSTMLFALGTVLLAGVSTETQFLLVEVLLGFAYGIYVGVDLALVTDVLPNPDDAGKDLGVFNIANALPQTLAPVIGGALIYVGAYPNYTLLLFVAGGSALAGAIVIFFIKGVR</sequence>
<comment type="subcellular location">
    <subcellularLocation>
        <location evidence="1">Cell membrane</location>
        <topology evidence="1">Multi-pass membrane protein</topology>
    </subcellularLocation>
</comment>
<dbReference type="HOGENOM" id="CLU_040011_1_1_11"/>
<feature type="domain" description="Major facilitator superfamily (MFS) profile" evidence="6">
    <location>
        <begin position="254"/>
        <end position="441"/>
    </location>
</feature>
<dbReference type="Gene3D" id="1.20.1250.20">
    <property type="entry name" value="MFS general substrate transporter like domains"/>
    <property type="match status" value="2"/>
</dbReference>
<dbReference type="GO" id="GO:0005886">
    <property type="term" value="C:plasma membrane"/>
    <property type="evidence" value="ECO:0007669"/>
    <property type="project" value="UniProtKB-SubCell"/>
</dbReference>
<keyword evidence="4 5" id="KW-0472">Membrane</keyword>
<dbReference type="SUPFAM" id="SSF103473">
    <property type="entry name" value="MFS general substrate transporter"/>
    <property type="match status" value="1"/>
</dbReference>
<feature type="transmembrane region" description="Helical" evidence="5">
    <location>
        <begin position="350"/>
        <end position="376"/>
    </location>
</feature>
<protein>
    <submittedName>
        <fullName evidence="7">MFS transporter</fullName>
    </submittedName>
</protein>
<dbReference type="PROSITE" id="PS50850">
    <property type="entry name" value="MFS"/>
    <property type="match status" value="1"/>
</dbReference>
<dbReference type="PROSITE" id="PS00216">
    <property type="entry name" value="SUGAR_TRANSPORT_1"/>
    <property type="match status" value="1"/>
</dbReference>
<dbReference type="PANTHER" id="PTHR23528:SF1">
    <property type="entry name" value="MAJOR FACILITATOR SUPERFAMILY (MFS) PROFILE DOMAIN-CONTAINING PROTEIN"/>
    <property type="match status" value="1"/>
</dbReference>
<dbReference type="Proteomes" id="UP000023067">
    <property type="component" value="Unassembled WGS sequence"/>
</dbReference>
<accession>Z9JQE6</accession>
<dbReference type="STRING" id="396014.BF93_03335"/>
<dbReference type="OrthoDB" id="7584869at2"/>
<name>Z9JQE6_9MICO</name>
<dbReference type="EMBL" id="JDYK01000015">
    <property type="protein sequence ID" value="EWS80419.1"/>
    <property type="molecule type" value="Genomic_DNA"/>
</dbReference>
<reference evidence="7 8" key="1">
    <citation type="submission" date="2014-02" db="EMBL/GenBank/DDBJ databases">
        <title>Genome sequence of Brachybacterium phenoliresistens strain W13A50.</title>
        <authorList>
            <person name="Wang X."/>
        </authorList>
    </citation>
    <scope>NUCLEOTIDE SEQUENCE [LARGE SCALE GENOMIC DNA]</scope>
    <source>
        <strain evidence="7 8">W13A50</strain>
    </source>
</reference>
<feature type="transmembrane region" description="Helical" evidence="5">
    <location>
        <begin position="416"/>
        <end position="437"/>
    </location>
</feature>
<dbReference type="InterPro" id="IPR011701">
    <property type="entry name" value="MFS"/>
</dbReference>